<dbReference type="Proteomes" id="UP000069850">
    <property type="component" value="Chromosome 1"/>
</dbReference>
<dbReference type="KEGG" id="mema:MMAB1_2092"/>
<protein>
    <submittedName>
        <fullName evidence="1">ABC transporter ATP-binding protein yfiL</fullName>
    </submittedName>
</protein>
<dbReference type="SUPFAM" id="SSF52540">
    <property type="entry name" value="P-loop containing nucleoside triphosphate hydrolases"/>
    <property type="match status" value="1"/>
</dbReference>
<sequence>MTIIFTTHDMADTVAICDRVAVVDCGEVVALDTPEMFQAVMEIDDAPLELDDIS</sequence>
<name>A0A0X3BP36_9EURY</name>
<dbReference type="GO" id="GO:0005524">
    <property type="term" value="F:ATP binding"/>
    <property type="evidence" value="ECO:0007669"/>
    <property type="project" value="UniProtKB-KW"/>
</dbReference>
<reference evidence="1 2" key="1">
    <citation type="submission" date="2016-01" db="EMBL/GenBank/DDBJ databases">
        <authorList>
            <person name="Manzoor S."/>
        </authorList>
    </citation>
    <scope>NUCLEOTIDE SEQUENCE [LARGE SCALE GENOMIC DNA]</scope>
    <source>
        <strain evidence="1">Methanoculleus sp MAB1</strain>
    </source>
</reference>
<dbReference type="EMBL" id="LT158599">
    <property type="protein sequence ID" value="CVK33305.1"/>
    <property type="molecule type" value="Genomic_DNA"/>
</dbReference>
<accession>A0A0X3BP36</accession>
<gene>
    <name evidence="1" type="ORF">MMAB1_2092</name>
</gene>
<dbReference type="AlphaFoldDB" id="A0A0X3BP36"/>
<keyword evidence="1" id="KW-0547">Nucleotide-binding</keyword>
<dbReference type="Gene3D" id="3.40.50.300">
    <property type="entry name" value="P-loop containing nucleotide triphosphate hydrolases"/>
    <property type="match status" value="1"/>
</dbReference>
<evidence type="ECO:0000313" key="2">
    <source>
        <dbReference type="Proteomes" id="UP000069850"/>
    </source>
</evidence>
<evidence type="ECO:0000313" key="1">
    <source>
        <dbReference type="EMBL" id="CVK33305.1"/>
    </source>
</evidence>
<dbReference type="InterPro" id="IPR027417">
    <property type="entry name" value="P-loop_NTPase"/>
</dbReference>
<keyword evidence="1" id="KW-0067">ATP-binding</keyword>
<organism evidence="1 2">
    <name type="scientific">Methanoculleus bourgensis</name>
    <dbReference type="NCBI Taxonomy" id="83986"/>
    <lineage>
        <taxon>Archaea</taxon>
        <taxon>Methanobacteriati</taxon>
        <taxon>Methanobacteriota</taxon>
        <taxon>Stenosarchaea group</taxon>
        <taxon>Methanomicrobia</taxon>
        <taxon>Methanomicrobiales</taxon>
        <taxon>Methanomicrobiaceae</taxon>
        <taxon>Methanoculleus</taxon>
    </lineage>
</organism>
<proteinExistence type="predicted"/>